<dbReference type="Gene3D" id="3.30.572.10">
    <property type="entry name" value="Thymidylate synthase/dCMP hydroxymethylase domain"/>
    <property type="match status" value="1"/>
</dbReference>
<reference evidence="5 6" key="1">
    <citation type="submission" date="2018-03" db="EMBL/GenBank/DDBJ databases">
        <title>Diversity of phytobeneficial traits revealed by whole-genome analysis of worldwide-isolated phenazine-producing Pseudomonas spp.</title>
        <authorList>
            <person name="Biessy A."/>
            <person name="Novinscak A."/>
            <person name="Blom J."/>
            <person name="Leger G."/>
            <person name="Thomashow L.S."/>
            <person name="Cazorla F.M."/>
            <person name="Josic D."/>
            <person name="Filion M."/>
        </authorList>
    </citation>
    <scope>NUCLEOTIDE SEQUENCE [LARGE SCALE GENOMIC DNA]</scope>
    <source>
        <strain evidence="5 6">B25</strain>
    </source>
</reference>
<dbReference type="EMBL" id="CP027753">
    <property type="protein sequence ID" value="AZE46066.1"/>
    <property type="molecule type" value="Genomic_DNA"/>
</dbReference>
<dbReference type="InterPro" id="IPR000398">
    <property type="entry name" value="Thymidylate_synthase"/>
</dbReference>
<dbReference type="InterPro" id="IPR036926">
    <property type="entry name" value="Thymidate_synth/dCMP_Mease_sf"/>
</dbReference>
<name>A0A3G7TIL8_9PSED</name>
<keyword evidence="3 5" id="KW-0808">Transferase</keyword>
<dbReference type="InterPro" id="IPR045097">
    <property type="entry name" value="Thymidate_synth/dCMP_Mease"/>
</dbReference>
<dbReference type="InterPro" id="IPR023451">
    <property type="entry name" value="Thymidate_synth/dCMP_Mease_dom"/>
</dbReference>
<proteinExistence type="predicted"/>
<dbReference type="SUPFAM" id="SSF55831">
    <property type="entry name" value="Thymidylate synthase/dCMP hydroxymethylase"/>
    <property type="match status" value="1"/>
</dbReference>
<evidence type="ECO:0000256" key="3">
    <source>
        <dbReference type="ARBA" id="ARBA00022679"/>
    </source>
</evidence>
<evidence type="ECO:0000313" key="6">
    <source>
        <dbReference type="Proteomes" id="UP000268048"/>
    </source>
</evidence>
<evidence type="ECO:0000256" key="1">
    <source>
        <dbReference type="ARBA" id="ARBA00011947"/>
    </source>
</evidence>
<feature type="domain" description="Thymidylate synthase/dCMP hydroxymethylase" evidence="4">
    <location>
        <begin position="55"/>
        <end position="218"/>
    </location>
</feature>
<accession>A0A3G7TIL8</accession>
<dbReference type="PANTHER" id="PTHR11548:SF9">
    <property type="entry name" value="THYMIDYLATE SYNTHASE"/>
    <property type="match status" value="1"/>
</dbReference>
<keyword evidence="2 5" id="KW-0489">Methyltransferase</keyword>
<dbReference type="GO" id="GO:0005829">
    <property type="term" value="C:cytosol"/>
    <property type="evidence" value="ECO:0007669"/>
    <property type="project" value="TreeGrafter"/>
</dbReference>
<evidence type="ECO:0000313" key="5">
    <source>
        <dbReference type="EMBL" id="AZE46066.1"/>
    </source>
</evidence>
<dbReference type="GO" id="GO:0032259">
    <property type="term" value="P:methylation"/>
    <property type="evidence" value="ECO:0007669"/>
    <property type="project" value="UniProtKB-KW"/>
</dbReference>
<gene>
    <name evidence="5" type="ORF">C4K04_0362</name>
</gene>
<dbReference type="Proteomes" id="UP000268048">
    <property type="component" value="Chromosome"/>
</dbReference>
<evidence type="ECO:0000259" key="4">
    <source>
        <dbReference type="Pfam" id="PF00303"/>
    </source>
</evidence>
<dbReference type="GO" id="GO:0006231">
    <property type="term" value="P:dTMP biosynthetic process"/>
    <property type="evidence" value="ECO:0007669"/>
    <property type="project" value="InterPro"/>
</dbReference>
<dbReference type="EC" id="2.1.1.45" evidence="1"/>
<dbReference type="AlphaFoldDB" id="A0A3G7TIL8"/>
<evidence type="ECO:0000256" key="2">
    <source>
        <dbReference type="ARBA" id="ARBA00022603"/>
    </source>
</evidence>
<organism evidence="5 6">
    <name type="scientific">Pseudomonas chlororaphis</name>
    <dbReference type="NCBI Taxonomy" id="587753"/>
    <lineage>
        <taxon>Bacteria</taxon>
        <taxon>Pseudomonadati</taxon>
        <taxon>Pseudomonadota</taxon>
        <taxon>Gammaproteobacteria</taxon>
        <taxon>Pseudomonadales</taxon>
        <taxon>Pseudomonadaceae</taxon>
        <taxon>Pseudomonas</taxon>
    </lineage>
</organism>
<sequence>MFIFGETIDDIMKKTFDAILKDGIEVNPTKGKTKELSGVLLKLTNPLGRLSRTEGKGTIYSCLGELLWYLSGSNSLAQIQYYLKNYHQYSDDNKTIFGAYGPRLFGPNGQFQNIINALKKGSETRKAVIQLFSSSDIQTSHKDVPCTCVLQFMIRNEKLHLYTCMRSNDAYKGLPHDVFSFTMLQELAARKLEIPIGEYSHYVTSLHIYTEDLEKIELYQKEGWQEKIFMPEMPNGDQTKISCAYSNTKGN</sequence>
<protein>
    <recommendedName>
        <fullName evidence="1">thymidylate synthase</fullName>
        <ecNumber evidence="1">2.1.1.45</ecNumber>
    </recommendedName>
</protein>
<dbReference type="CDD" id="cd00351">
    <property type="entry name" value="TS_Pyrimidine_HMase"/>
    <property type="match status" value="1"/>
</dbReference>
<dbReference type="PANTHER" id="PTHR11548">
    <property type="entry name" value="THYMIDYLATE SYNTHASE 1"/>
    <property type="match status" value="1"/>
</dbReference>
<dbReference type="GO" id="GO:0004799">
    <property type="term" value="F:thymidylate synthase activity"/>
    <property type="evidence" value="ECO:0007669"/>
    <property type="project" value="UniProtKB-EC"/>
</dbReference>
<dbReference type="Pfam" id="PF00303">
    <property type="entry name" value="Thymidylat_synt"/>
    <property type="match status" value="1"/>
</dbReference>
<dbReference type="PRINTS" id="PR00108">
    <property type="entry name" value="THYMDSNTHASE"/>
</dbReference>